<dbReference type="EMBL" id="GBRH01264332">
    <property type="protein sequence ID" value="JAD33563.1"/>
    <property type="molecule type" value="Transcribed_RNA"/>
</dbReference>
<reference evidence="1" key="1">
    <citation type="submission" date="2014-09" db="EMBL/GenBank/DDBJ databases">
        <authorList>
            <person name="Magalhaes I.L.F."/>
            <person name="Oliveira U."/>
            <person name="Santos F.R."/>
            <person name="Vidigal T.H.D.A."/>
            <person name="Brescovit A.D."/>
            <person name="Santos A.J."/>
        </authorList>
    </citation>
    <scope>NUCLEOTIDE SEQUENCE</scope>
    <source>
        <tissue evidence="1">Shoot tissue taken approximately 20 cm above the soil surface</tissue>
    </source>
</reference>
<sequence length="56" mass="6423">MHVMVHEYLVSLSSTELSGEKLNLQSYSGLIYLSFTTAIQSPQHTFHHYLFSKCMS</sequence>
<organism evidence="1">
    <name type="scientific">Arundo donax</name>
    <name type="common">Giant reed</name>
    <name type="synonym">Donax arundinaceus</name>
    <dbReference type="NCBI Taxonomy" id="35708"/>
    <lineage>
        <taxon>Eukaryota</taxon>
        <taxon>Viridiplantae</taxon>
        <taxon>Streptophyta</taxon>
        <taxon>Embryophyta</taxon>
        <taxon>Tracheophyta</taxon>
        <taxon>Spermatophyta</taxon>
        <taxon>Magnoliopsida</taxon>
        <taxon>Liliopsida</taxon>
        <taxon>Poales</taxon>
        <taxon>Poaceae</taxon>
        <taxon>PACMAD clade</taxon>
        <taxon>Arundinoideae</taxon>
        <taxon>Arundineae</taxon>
        <taxon>Arundo</taxon>
    </lineage>
</organism>
<dbReference type="AlphaFoldDB" id="A0A0A8Z7B8"/>
<proteinExistence type="predicted"/>
<evidence type="ECO:0000313" key="1">
    <source>
        <dbReference type="EMBL" id="JAD33563.1"/>
    </source>
</evidence>
<reference evidence="1" key="2">
    <citation type="journal article" date="2015" name="Data Brief">
        <title>Shoot transcriptome of the giant reed, Arundo donax.</title>
        <authorList>
            <person name="Barrero R.A."/>
            <person name="Guerrero F.D."/>
            <person name="Moolhuijzen P."/>
            <person name="Goolsby J.A."/>
            <person name="Tidwell J."/>
            <person name="Bellgard S.E."/>
            <person name="Bellgard M.I."/>
        </authorList>
    </citation>
    <scope>NUCLEOTIDE SEQUENCE</scope>
    <source>
        <tissue evidence="1">Shoot tissue taken approximately 20 cm above the soil surface</tissue>
    </source>
</reference>
<name>A0A0A8Z7B8_ARUDO</name>
<protein>
    <submittedName>
        <fullName evidence="1">Uncharacterized protein</fullName>
    </submittedName>
</protein>
<accession>A0A0A8Z7B8</accession>